<evidence type="ECO:0000256" key="2">
    <source>
        <dbReference type="ARBA" id="ARBA00022692"/>
    </source>
</evidence>
<dbReference type="RefSeq" id="XP_044719891.1">
    <property type="nucleotide sequence ID" value="XM_044864951.1"/>
</dbReference>
<keyword evidence="2" id="KW-0812">Transmembrane</keyword>
<organism evidence="6 7">
    <name type="scientific">Hirsutella rhossiliensis</name>
    <dbReference type="NCBI Taxonomy" id="111463"/>
    <lineage>
        <taxon>Eukaryota</taxon>
        <taxon>Fungi</taxon>
        <taxon>Dikarya</taxon>
        <taxon>Ascomycota</taxon>
        <taxon>Pezizomycotina</taxon>
        <taxon>Sordariomycetes</taxon>
        <taxon>Hypocreomycetidae</taxon>
        <taxon>Hypocreales</taxon>
        <taxon>Ophiocordycipitaceae</taxon>
        <taxon>Hirsutella</taxon>
    </lineage>
</organism>
<evidence type="ECO:0000256" key="4">
    <source>
        <dbReference type="ARBA" id="ARBA00023136"/>
    </source>
</evidence>
<dbReference type="Gene3D" id="2.60.120.920">
    <property type="match status" value="1"/>
</dbReference>
<dbReference type="GO" id="GO:0016020">
    <property type="term" value="C:membrane"/>
    <property type="evidence" value="ECO:0007669"/>
    <property type="project" value="UniProtKB-SubCell"/>
</dbReference>
<proteinExistence type="predicted"/>
<feature type="region of interest" description="Disordered" evidence="5">
    <location>
        <begin position="1"/>
        <end position="97"/>
    </location>
</feature>
<keyword evidence="3" id="KW-1133">Transmembrane helix</keyword>
<dbReference type="AlphaFoldDB" id="A0A9P8MUH8"/>
<dbReference type="InterPro" id="IPR035780">
    <property type="entry name" value="SPRY_Ssh4-like"/>
</dbReference>
<dbReference type="EMBL" id="JAIZPD010000006">
    <property type="protein sequence ID" value="KAH0962378.1"/>
    <property type="molecule type" value="Genomic_DNA"/>
</dbReference>
<reference evidence="6" key="1">
    <citation type="submission" date="2021-09" db="EMBL/GenBank/DDBJ databases">
        <title>A high-quality genome of the endoparasitic fungus Hirsutella rhossiliensis with a comparison of Hirsutella genomes reveals transposable elements contributing to genome size variation.</title>
        <authorList>
            <person name="Lin R."/>
            <person name="Jiao Y."/>
            <person name="Sun X."/>
            <person name="Ling J."/>
            <person name="Xie B."/>
            <person name="Cheng X."/>
        </authorList>
    </citation>
    <scope>NUCLEOTIDE SEQUENCE</scope>
    <source>
        <strain evidence="6">HR02</strain>
    </source>
</reference>
<accession>A0A9P8MUH8</accession>
<dbReference type="GeneID" id="68355609"/>
<comment type="caution">
    <text evidence="6">The sequence shown here is derived from an EMBL/GenBank/DDBJ whole genome shotgun (WGS) entry which is preliminary data.</text>
</comment>
<dbReference type="Proteomes" id="UP000824596">
    <property type="component" value="Unassembled WGS sequence"/>
</dbReference>
<evidence type="ECO:0000313" key="6">
    <source>
        <dbReference type="EMBL" id="KAH0962378.1"/>
    </source>
</evidence>
<evidence type="ECO:0000256" key="5">
    <source>
        <dbReference type="SAM" id="MobiDB-lite"/>
    </source>
</evidence>
<keyword evidence="4" id="KW-0472">Membrane</keyword>
<dbReference type="InterPro" id="IPR050618">
    <property type="entry name" value="Ubq-SigPath_Reg"/>
</dbReference>
<comment type="subcellular location">
    <subcellularLocation>
        <location evidence="1">Membrane</location>
    </subcellularLocation>
</comment>
<dbReference type="CDD" id="cd12910">
    <property type="entry name" value="SPRY_SSH4_like"/>
    <property type="match status" value="1"/>
</dbReference>
<evidence type="ECO:0000256" key="3">
    <source>
        <dbReference type="ARBA" id="ARBA00022989"/>
    </source>
</evidence>
<dbReference type="InterPro" id="IPR043136">
    <property type="entry name" value="B30.2/SPRY_sf"/>
</dbReference>
<sequence length="330" mass="36086">MCLGRGDKGKGKAAPPPGPSHQWHQQGGDVKDGQAWKPPAGPPPGGHHQQVDYAAPRPPPAGPAPAYDWAGPPRDPPPPIAHDRSHTTNATEAEAEAGENWCRQYPLTTPLVLDEAGRSALRSRNIRLIEPFGFNGRLNWLAKGHWEVKTNNGSSDSCIIGYPPLYVVCEREAATPTTVYYEVKLRADSRHNSVALGFTALPYPSFRMPGWHRGSLAVHGDDGHRFVNDRWGGNDFTTEFRRGDTYGIGMTLTPTTYGKRDVDVFLTHNGVRVGGWDLHEETDAEGDLPVAGLEGFHDLSCAIGTFDGVSVEVILDPEKWMYRQVANGKN</sequence>
<evidence type="ECO:0000256" key="1">
    <source>
        <dbReference type="ARBA" id="ARBA00004370"/>
    </source>
</evidence>
<feature type="compositionally biased region" description="Basic and acidic residues" evidence="5">
    <location>
        <begin position="1"/>
        <end position="10"/>
    </location>
</feature>
<evidence type="ECO:0000313" key="7">
    <source>
        <dbReference type="Proteomes" id="UP000824596"/>
    </source>
</evidence>
<dbReference type="PANTHER" id="PTHR12864">
    <property type="entry name" value="RAN BINDING PROTEIN 9-RELATED"/>
    <property type="match status" value="1"/>
</dbReference>
<protein>
    <submittedName>
        <fullName evidence="6">SPRY domain-containing protein</fullName>
    </submittedName>
</protein>
<gene>
    <name evidence="6" type="ORF">HRG_06480</name>
</gene>
<dbReference type="OrthoDB" id="25503at2759"/>
<name>A0A9P8MUH8_9HYPO</name>
<keyword evidence="7" id="KW-1185">Reference proteome</keyword>